<dbReference type="PANTHER" id="PTHR13369:SF0">
    <property type="entry name" value="GLUTATHIONE S-TRANSFERASE C-TERMINAL DOMAIN-CONTAINING PROTEIN"/>
    <property type="match status" value="1"/>
</dbReference>
<protein>
    <recommendedName>
        <fullName evidence="2">Methyltransferase domain-containing protein</fullName>
    </recommendedName>
</protein>
<evidence type="ECO:0000313" key="3">
    <source>
        <dbReference type="EMBL" id="CAK9201808.1"/>
    </source>
</evidence>
<reference evidence="3" key="1">
    <citation type="submission" date="2024-02" db="EMBL/GenBank/DDBJ databases">
        <authorList>
            <consortium name="ELIXIR-Norway"/>
            <consortium name="Elixir Norway"/>
        </authorList>
    </citation>
    <scope>NUCLEOTIDE SEQUENCE</scope>
</reference>
<dbReference type="SUPFAM" id="SSF53335">
    <property type="entry name" value="S-adenosyl-L-methionine-dependent methyltransferases"/>
    <property type="match status" value="1"/>
</dbReference>
<dbReference type="Proteomes" id="UP001497512">
    <property type="component" value="Chromosome 13"/>
</dbReference>
<dbReference type="Gene3D" id="3.40.50.150">
    <property type="entry name" value="Vaccinia Virus protein VP39"/>
    <property type="match status" value="1"/>
</dbReference>
<evidence type="ECO:0000313" key="4">
    <source>
        <dbReference type="Proteomes" id="UP001497512"/>
    </source>
</evidence>
<dbReference type="InterPro" id="IPR029063">
    <property type="entry name" value="SAM-dependent_MTases_sf"/>
</dbReference>
<gene>
    <name evidence="3" type="ORF">CSSPTR1EN2_LOCUS6092</name>
</gene>
<dbReference type="InterPro" id="IPR025714">
    <property type="entry name" value="Methyltranfer_dom"/>
</dbReference>
<evidence type="ECO:0000259" key="2">
    <source>
        <dbReference type="Pfam" id="PF13679"/>
    </source>
</evidence>
<feature type="domain" description="Methyltransferase" evidence="2">
    <location>
        <begin position="192"/>
        <end position="314"/>
    </location>
</feature>
<dbReference type="PANTHER" id="PTHR13369">
    <property type="match status" value="1"/>
</dbReference>
<feature type="region of interest" description="Disordered" evidence="1">
    <location>
        <begin position="23"/>
        <end position="51"/>
    </location>
</feature>
<keyword evidence="4" id="KW-1185">Reference proteome</keyword>
<accession>A0ABP0TT71</accession>
<proteinExistence type="predicted"/>
<sequence length="533" mass="59140">MVHPSSYLAYCWHLSYISQSSKNEEQLKKKPSGSFTGRRRQKFRDQRGPSREELQRARIVSILQQIPVLDRQGLERFPGFRREVEFAAGDVAPSSSVTMFSTKNGTLEMRNSELPHQVLWPLFGVAELGEEERFSIDWDGMPATADPLRGGGYKGFTGERKNKGEAGDEDVPWCHHVVKEEEEGGLLQRGERKRSQVYTIAAILKGFHLPAGSVIVDFGCGSGALSLPLASLFPDHIFVCVDYKQESIRLLNQRAQIANLSNVMTWHGRIEDYVEPFDVCVALHACGKATDLALLQALKYSAAYIVSPCCVGKLQFSIPFSSSHDVQQGSRKTRILRPNTANSEESKDSRSIVSCLGTENGSYDSVSSQYHHNCLKNAVPVHLSVKKPVDVQQLRDSTSEIEFAALGLGKIGDQKAGMDCLMLEGFNSSRLNDQKSSCPLEVTVTYPRSNWLCSVLSSDDFISLVRMADWSSYDYDSCDSVLHTICKVIVELDRNEALQEHGYLTRLICLSDQKAGVIGVAHVLVGRPIVGTQ</sequence>
<evidence type="ECO:0000256" key="1">
    <source>
        <dbReference type="SAM" id="MobiDB-lite"/>
    </source>
</evidence>
<dbReference type="Pfam" id="PF13679">
    <property type="entry name" value="Methyltransf_32"/>
    <property type="match status" value="1"/>
</dbReference>
<dbReference type="EMBL" id="OZ019905">
    <property type="protein sequence ID" value="CAK9201808.1"/>
    <property type="molecule type" value="Genomic_DNA"/>
</dbReference>
<dbReference type="CDD" id="cd02440">
    <property type="entry name" value="AdoMet_MTases"/>
    <property type="match status" value="1"/>
</dbReference>
<organism evidence="3 4">
    <name type="scientific">Sphagnum troendelagicum</name>
    <dbReference type="NCBI Taxonomy" id="128251"/>
    <lineage>
        <taxon>Eukaryota</taxon>
        <taxon>Viridiplantae</taxon>
        <taxon>Streptophyta</taxon>
        <taxon>Embryophyta</taxon>
        <taxon>Bryophyta</taxon>
        <taxon>Sphagnophytina</taxon>
        <taxon>Sphagnopsida</taxon>
        <taxon>Sphagnales</taxon>
        <taxon>Sphagnaceae</taxon>
        <taxon>Sphagnum</taxon>
    </lineage>
</organism>
<name>A0ABP0TT71_9BRYO</name>